<comment type="subunit">
    <text evidence="2">Heterodimer of SoxA and SoxX.</text>
</comment>
<comment type="subcellular location">
    <subcellularLocation>
        <location evidence="1">Periplasm</location>
    </subcellularLocation>
</comment>
<keyword evidence="26" id="KW-1185">Reference proteome</keyword>
<feature type="binding site" description="axial binding residue" evidence="22">
    <location>
        <position position="93"/>
    </location>
    <ligand>
        <name>heme c</name>
        <dbReference type="ChEBI" id="CHEBI:61717"/>
        <label>1</label>
    </ligand>
    <ligandPart>
        <name>Fe</name>
        <dbReference type="ChEBI" id="CHEBI:18248"/>
    </ligandPart>
</feature>
<feature type="binding site" description="axial binding residue" evidence="22">
    <location>
        <position position="160"/>
    </location>
    <ligand>
        <name>heme c</name>
        <dbReference type="ChEBI" id="CHEBI:61717"/>
        <label>2</label>
    </ligand>
    <ligandPart>
        <name>Fe</name>
        <dbReference type="ChEBI" id="CHEBI:18248"/>
    </ligandPart>
</feature>
<dbReference type="RefSeq" id="WP_164696924.1">
    <property type="nucleotide sequence ID" value="NZ_JAAIKB010000012.1"/>
</dbReference>
<evidence type="ECO:0000256" key="23">
    <source>
        <dbReference type="SAM" id="SignalP"/>
    </source>
</evidence>
<evidence type="ECO:0000256" key="6">
    <source>
        <dbReference type="ARBA" id="ARBA00022617"/>
    </source>
</evidence>
<feature type="domain" description="Cytochrome c" evidence="24">
    <location>
        <begin position="53"/>
        <end position="126"/>
    </location>
</feature>
<accession>A0A6M1LSN0</accession>
<dbReference type="Proteomes" id="UP000475385">
    <property type="component" value="Unassembled WGS sequence"/>
</dbReference>
<dbReference type="AlphaFoldDB" id="A0A6M1LSN0"/>
<dbReference type="GO" id="GO:0016669">
    <property type="term" value="F:oxidoreductase activity, acting on a sulfur group of donors, cytochrome as acceptor"/>
    <property type="evidence" value="ECO:0007669"/>
    <property type="project" value="InterPro"/>
</dbReference>
<evidence type="ECO:0000256" key="15">
    <source>
        <dbReference type="ARBA" id="ARBA00030833"/>
    </source>
</evidence>
<keyword evidence="10" id="KW-0574">Periplasm</keyword>
<evidence type="ECO:0000256" key="4">
    <source>
        <dbReference type="ARBA" id="ARBA00019364"/>
    </source>
</evidence>
<feature type="chain" id="PRO_5027038827" description="L-cysteine S-thiosulfotransferase subunit SoxA" evidence="23">
    <location>
        <begin position="17"/>
        <end position="240"/>
    </location>
</feature>
<comment type="caution">
    <text evidence="25">The sequence shown here is derived from an EMBL/GenBank/DDBJ whole genome shotgun (WGS) entry which is preliminary data.</text>
</comment>
<keyword evidence="6 21" id="KW-0349">Heme</keyword>
<dbReference type="InterPro" id="IPR036909">
    <property type="entry name" value="Cyt_c-like_dom_sf"/>
</dbReference>
<feature type="binding site" description="covalent" evidence="21">
    <location>
        <position position="57"/>
    </location>
    <ligand>
        <name>heme c</name>
        <dbReference type="ChEBI" id="CHEBI:61717"/>
        <label>1</label>
    </ligand>
</feature>
<dbReference type="PIRSF" id="PIRSF038455">
    <property type="entry name" value="SoxA"/>
    <property type="match status" value="1"/>
</dbReference>
<keyword evidence="12 22" id="KW-0408">Iron</keyword>
<dbReference type="GO" id="GO:0070069">
    <property type="term" value="C:cytochrome complex"/>
    <property type="evidence" value="ECO:0007669"/>
    <property type="project" value="InterPro"/>
</dbReference>
<keyword evidence="9 23" id="KW-0732">Signal</keyword>
<evidence type="ECO:0000256" key="11">
    <source>
        <dbReference type="ARBA" id="ARBA00022982"/>
    </source>
</evidence>
<feature type="binding site" description="axial binding residue" evidence="22">
    <location>
        <position position="61"/>
    </location>
    <ligand>
        <name>heme c</name>
        <dbReference type="ChEBI" id="CHEBI:61717"/>
        <label>1</label>
    </ligand>
    <ligandPart>
        <name>Fe</name>
        <dbReference type="ChEBI" id="CHEBI:18248"/>
    </ligandPart>
</feature>
<evidence type="ECO:0000313" key="26">
    <source>
        <dbReference type="Proteomes" id="UP000475385"/>
    </source>
</evidence>
<dbReference type="InterPro" id="IPR025710">
    <property type="entry name" value="SoxA"/>
</dbReference>
<evidence type="ECO:0000256" key="17">
    <source>
        <dbReference type="ARBA" id="ARBA00032318"/>
    </source>
</evidence>
<evidence type="ECO:0000256" key="13">
    <source>
        <dbReference type="ARBA" id="ARBA00025746"/>
    </source>
</evidence>
<dbReference type="SUPFAM" id="SSF46626">
    <property type="entry name" value="Cytochrome c"/>
    <property type="match status" value="2"/>
</dbReference>
<evidence type="ECO:0000313" key="25">
    <source>
        <dbReference type="EMBL" id="NGM23009.1"/>
    </source>
</evidence>
<comment type="similarity">
    <text evidence="13">Belongs to the SoxA family.</text>
</comment>
<dbReference type="Gene3D" id="1.10.760.10">
    <property type="entry name" value="Cytochrome c-like domain"/>
    <property type="match status" value="2"/>
</dbReference>
<dbReference type="GO" id="GO:0042597">
    <property type="term" value="C:periplasmic space"/>
    <property type="evidence" value="ECO:0007669"/>
    <property type="project" value="UniProtKB-SubCell"/>
</dbReference>
<dbReference type="Pfam" id="PF21342">
    <property type="entry name" value="SoxA-TsdA_cyt-c"/>
    <property type="match status" value="2"/>
</dbReference>
<comment type="catalytic activity">
    <reaction evidence="18">
        <text>L-cysteinyl-[SoxY protein] + thiosulfate + 2 Fe(III)-[cytochrome c] = S-sulfosulfanyl-L-cysteinyl-[SoxY protein] + 2 Fe(II)-[cytochrome c] + 2 H(+)</text>
        <dbReference type="Rhea" id="RHEA:56720"/>
        <dbReference type="Rhea" id="RHEA-COMP:10350"/>
        <dbReference type="Rhea" id="RHEA-COMP:14328"/>
        <dbReference type="Rhea" id="RHEA-COMP:14399"/>
        <dbReference type="Rhea" id="RHEA-COMP:14691"/>
        <dbReference type="ChEBI" id="CHEBI:15378"/>
        <dbReference type="ChEBI" id="CHEBI:29033"/>
        <dbReference type="ChEBI" id="CHEBI:29034"/>
        <dbReference type="ChEBI" id="CHEBI:29950"/>
        <dbReference type="ChEBI" id="CHEBI:33542"/>
        <dbReference type="ChEBI" id="CHEBI:139321"/>
        <dbReference type="EC" id="2.8.5.2"/>
    </reaction>
</comment>
<evidence type="ECO:0000259" key="24">
    <source>
        <dbReference type="Pfam" id="PF21342"/>
    </source>
</evidence>
<evidence type="ECO:0000256" key="20">
    <source>
        <dbReference type="PIRSR" id="PIRSR038455-1"/>
    </source>
</evidence>
<keyword evidence="5" id="KW-0813">Transport</keyword>
<keyword evidence="7" id="KW-0808">Transferase</keyword>
<feature type="active site" description="Cysteine persulfide intermediate" evidence="20">
    <location>
        <position position="201"/>
    </location>
</feature>
<evidence type="ECO:0000256" key="21">
    <source>
        <dbReference type="PIRSR" id="PIRSR038455-2"/>
    </source>
</evidence>
<dbReference type="EMBL" id="JAAIKB010000012">
    <property type="protein sequence ID" value="NGM23009.1"/>
    <property type="molecule type" value="Genomic_DNA"/>
</dbReference>
<dbReference type="InterPro" id="IPR009056">
    <property type="entry name" value="Cyt_c-like_dom"/>
</dbReference>
<dbReference type="NCBIfam" id="TIGR04484">
    <property type="entry name" value="thiosulf_SoxA"/>
    <property type="match status" value="1"/>
</dbReference>
<evidence type="ECO:0000256" key="5">
    <source>
        <dbReference type="ARBA" id="ARBA00022448"/>
    </source>
</evidence>
<evidence type="ECO:0000256" key="8">
    <source>
        <dbReference type="ARBA" id="ARBA00022723"/>
    </source>
</evidence>
<comment type="catalytic activity">
    <reaction evidence="19">
        <text>S-sulfanyl-L-cysteinyl-[SoxY protein] + thiosulfate + 2 Fe(III)-[cytochrome c] = S-(2-sulfodisulfanyl)-L-cysteinyl-[SoxY protein] + 2 Fe(II)-[cytochrome c] + 2 H(+)</text>
        <dbReference type="Rhea" id="RHEA:51224"/>
        <dbReference type="Rhea" id="RHEA-COMP:10350"/>
        <dbReference type="Rhea" id="RHEA-COMP:14399"/>
        <dbReference type="Rhea" id="RHEA-COMP:14689"/>
        <dbReference type="Rhea" id="RHEA-COMP:14690"/>
        <dbReference type="ChEBI" id="CHEBI:15378"/>
        <dbReference type="ChEBI" id="CHEBI:29033"/>
        <dbReference type="ChEBI" id="CHEBI:29034"/>
        <dbReference type="ChEBI" id="CHEBI:33542"/>
        <dbReference type="ChEBI" id="CHEBI:61963"/>
        <dbReference type="ChEBI" id="CHEBI:140664"/>
        <dbReference type="EC" id="2.8.5.2"/>
    </reaction>
</comment>
<evidence type="ECO:0000256" key="19">
    <source>
        <dbReference type="ARBA" id="ARBA00048423"/>
    </source>
</evidence>
<evidence type="ECO:0000256" key="7">
    <source>
        <dbReference type="ARBA" id="ARBA00022679"/>
    </source>
</evidence>
<feature type="domain" description="Cytochrome c" evidence="24">
    <location>
        <begin position="140"/>
        <end position="233"/>
    </location>
</feature>
<name>A0A6M1LSN0_9PROT</name>
<protein>
    <recommendedName>
        <fullName evidence="4">L-cysteine S-thiosulfotransferase subunit SoxA</fullName>
        <ecNumber evidence="3">2.8.5.2</ecNumber>
    </recommendedName>
    <alternativeName>
        <fullName evidence="16">Protein SoxA</fullName>
    </alternativeName>
    <alternativeName>
        <fullName evidence="17">SoxAX cytochrome complex subunit A</fullName>
    </alternativeName>
    <alternativeName>
        <fullName evidence="15">Sulfur oxidizing protein A</fullName>
    </alternativeName>
    <alternativeName>
        <fullName evidence="14">Thiosulfate-oxidizing multienzyme system protein SoxA</fullName>
    </alternativeName>
</protein>
<evidence type="ECO:0000256" key="16">
    <source>
        <dbReference type="ARBA" id="ARBA00032236"/>
    </source>
</evidence>
<keyword evidence="11" id="KW-0249">Electron transport</keyword>
<organism evidence="25 26">
    <name type="scientific">Falsiroseomonas algicola</name>
    <dbReference type="NCBI Taxonomy" id="2716930"/>
    <lineage>
        <taxon>Bacteria</taxon>
        <taxon>Pseudomonadati</taxon>
        <taxon>Pseudomonadota</taxon>
        <taxon>Alphaproteobacteria</taxon>
        <taxon>Acetobacterales</taxon>
        <taxon>Roseomonadaceae</taxon>
        <taxon>Falsiroseomonas</taxon>
    </lineage>
</organism>
<feature type="binding site" evidence="21">
    <location>
        <position position="197"/>
    </location>
    <ligand>
        <name>substrate</name>
    </ligand>
</feature>
<evidence type="ECO:0000256" key="2">
    <source>
        <dbReference type="ARBA" id="ARBA00011530"/>
    </source>
</evidence>
<evidence type="ECO:0000256" key="22">
    <source>
        <dbReference type="PIRSR" id="PIRSR038455-3"/>
    </source>
</evidence>
<dbReference type="GO" id="GO:0020037">
    <property type="term" value="F:heme binding"/>
    <property type="evidence" value="ECO:0007669"/>
    <property type="project" value="InterPro"/>
</dbReference>
<feature type="binding site" description="axial binding residue" evidence="22">
    <location>
        <position position="201"/>
    </location>
    <ligand>
        <name>heme c</name>
        <dbReference type="ChEBI" id="CHEBI:61717"/>
        <label>2</label>
    </ligand>
    <ligandPart>
        <name>Fe</name>
        <dbReference type="ChEBI" id="CHEBI:18248"/>
    </ligandPart>
</feature>
<evidence type="ECO:0000256" key="3">
    <source>
        <dbReference type="ARBA" id="ARBA00012408"/>
    </source>
</evidence>
<evidence type="ECO:0000256" key="18">
    <source>
        <dbReference type="ARBA" id="ARBA00048077"/>
    </source>
</evidence>
<evidence type="ECO:0000256" key="9">
    <source>
        <dbReference type="ARBA" id="ARBA00022729"/>
    </source>
</evidence>
<evidence type="ECO:0000256" key="14">
    <source>
        <dbReference type="ARBA" id="ARBA00030174"/>
    </source>
</evidence>
<evidence type="ECO:0000256" key="12">
    <source>
        <dbReference type="ARBA" id="ARBA00023004"/>
    </source>
</evidence>
<evidence type="ECO:0000256" key="10">
    <source>
        <dbReference type="ARBA" id="ARBA00022764"/>
    </source>
</evidence>
<dbReference type="GO" id="GO:0046872">
    <property type="term" value="F:metal ion binding"/>
    <property type="evidence" value="ECO:0007669"/>
    <property type="project" value="UniProtKB-KW"/>
</dbReference>
<sequence length="240" mass="26385">MRRTLALLLLALPASAQDRRSGFEDMARETQAMQRDDMQNPGMLWVAEGEERFNRDCTSCHTEASMRGVAARYPAWDEATGAPIDLAGRISACVERHQRATPPARESQALLALTAYVAHQSRGLPISRPTDPRLAPALAQGRALYGERRGQLDLSCVQCHDDNAGRRLAGSVIPQAHPTGYPLYRLEWQGLGSLQRRLRGCMTGVRSEPFAYGAAEYVALEIFLNDRAAGMAIETPAVRP</sequence>
<comment type="cofactor">
    <cofactor evidence="21">
        <name>heme</name>
        <dbReference type="ChEBI" id="CHEBI:30413"/>
    </cofactor>
    <text evidence="21">Binds 2 heme groups per subunit.</text>
</comment>
<dbReference type="EC" id="2.8.5.2" evidence="3"/>
<feature type="signal peptide" evidence="23">
    <location>
        <begin position="1"/>
        <end position="16"/>
    </location>
</feature>
<feature type="binding site" description="covalent" evidence="21">
    <location>
        <position position="60"/>
    </location>
    <ligand>
        <name>heme c</name>
        <dbReference type="ChEBI" id="CHEBI:61717"/>
        <label>1</label>
    </ligand>
</feature>
<feature type="binding site" description="covalent" evidence="21">
    <location>
        <position position="156"/>
    </location>
    <ligand>
        <name>heme c</name>
        <dbReference type="ChEBI" id="CHEBI:61717"/>
        <label>2</label>
    </ligand>
</feature>
<dbReference type="GO" id="GO:0016740">
    <property type="term" value="F:transferase activity"/>
    <property type="evidence" value="ECO:0007669"/>
    <property type="project" value="UniProtKB-KW"/>
</dbReference>
<evidence type="ECO:0000256" key="1">
    <source>
        <dbReference type="ARBA" id="ARBA00004418"/>
    </source>
</evidence>
<dbReference type="GO" id="GO:0019417">
    <property type="term" value="P:sulfur oxidation"/>
    <property type="evidence" value="ECO:0007669"/>
    <property type="project" value="InterPro"/>
</dbReference>
<dbReference type="GO" id="GO:0009055">
    <property type="term" value="F:electron transfer activity"/>
    <property type="evidence" value="ECO:0007669"/>
    <property type="project" value="InterPro"/>
</dbReference>
<gene>
    <name evidence="25" type="primary">soxA</name>
    <name evidence="25" type="ORF">G3576_23560</name>
</gene>
<reference evidence="25 26" key="1">
    <citation type="submission" date="2020-02" db="EMBL/GenBank/DDBJ databases">
        <authorList>
            <person name="Kim H.M."/>
            <person name="Jeon C.O."/>
        </authorList>
    </citation>
    <scope>NUCLEOTIDE SEQUENCE [LARGE SCALE GENOMIC DNA]</scope>
    <source>
        <strain evidence="25 26">PeD5</strain>
    </source>
</reference>
<feature type="binding site" description="covalent" evidence="21">
    <location>
        <position position="159"/>
    </location>
    <ligand>
        <name>heme c</name>
        <dbReference type="ChEBI" id="CHEBI:61717"/>
        <label>2</label>
    </ligand>
</feature>
<reference evidence="25 26" key="2">
    <citation type="submission" date="2020-03" db="EMBL/GenBank/DDBJ databases">
        <title>Roseomonas stagni sp. nov., isolated from pond water in Japan.</title>
        <authorList>
            <person name="Furuhata K."/>
            <person name="Miyamoto H."/>
            <person name="Goto K."/>
        </authorList>
    </citation>
    <scope>NUCLEOTIDE SEQUENCE [LARGE SCALE GENOMIC DNA]</scope>
    <source>
        <strain evidence="25 26">PeD5</strain>
    </source>
</reference>
<proteinExistence type="inferred from homology"/>
<keyword evidence="8 22" id="KW-0479">Metal-binding</keyword>